<evidence type="ECO:0000313" key="2">
    <source>
        <dbReference type="EMBL" id="JAA69011.1"/>
    </source>
</evidence>
<dbReference type="AlphaFoldDB" id="A0A0K8RD56"/>
<feature type="region of interest" description="Disordered" evidence="1">
    <location>
        <begin position="52"/>
        <end position="87"/>
    </location>
</feature>
<organism evidence="2">
    <name type="scientific">Ixodes ricinus</name>
    <name type="common">Common tick</name>
    <name type="synonym">Acarus ricinus</name>
    <dbReference type="NCBI Taxonomy" id="34613"/>
    <lineage>
        <taxon>Eukaryota</taxon>
        <taxon>Metazoa</taxon>
        <taxon>Ecdysozoa</taxon>
        <taxon>Arthropoda</taxon>
        <taxon>Chelicerata</taxon>
        <taxon>Arachnida</taxon>
        <taxon>Acari</taxon>
        <taxon>Parasitiformes</taxon>
        <taxon>Ixodida</taxon>
        <taxon>Ixodoidea</taxon>
        <taxon>Ixodidae</taxon>
        <taxon>Ixodinae</taxon>
        <taxon>Ixodes</taxon>
    </lineage>
</organism>
<dbReference type="EMBL" id="GADI01004797">
    <property type="protein sequence ID" value="JAA69011.1"/>
    <property type="molecule type" value="mRNA"/>
</dbReference>
<accession>A0A0K8RD56</accession>
<name>A0A0K8RD56_IXORI</name>
<protein>
    <submittedName>
        <fullName evidence="2">Putative transposase strongylocentrotus purpuratus: similar to transposase</fullName>
    </submittedName>
</protein>
<proteinExistence type="evidence at transcript level"/>
<evidence type="ECO:0000256" key="1">
    <source>
        <dbReference type="SAM" id="MobiDB-lite"/>
    </source>
</evidence>
<reference evidence="2" key="1">
    <citation type="submission" date="2012-12" db="EMBL/GenBank/DDBJ databases">
        <title>Identification and characterization of a phenylalanine ammonia-lyase gene family in Isatis indigotica Fort.</title>
        <authorList>
            <person name="Liu Q."/>
            <person name="Chen J."/>
            <person name="Zhou X."/>
            <person name="Di P."/>
            <person name="Xiao Y."/>
            <person name="Xuan H."/>
            <person name="Zhang L."/>
            <person name="Chen W."/>
        </authorList>
    </citation>
    <scope>NUCLEOTIDE SEQUENCE</scope>
    <source>
        <tissue evidence="2">Salivary gland</tissue>
    </source>
</reference>
<sequence>MQLDVKLALEKDNHNGTSVRDCKEETVKKQQADLHVEDSLNLAYAASPQTCKANARKPSKEATKETCPLCGQSPHSQNKHPAKKSNCNKCQKIGHLHKFAAAP</sequence>